<evidence type="ECO:0000256" key="2">
    <source>
        <dbReference type="SAM" id="MobiDB-lite"/>
    </source>
</evidence>
<keyword evidence="4" id="KW-1185">Reference proteome</keyword>
<proteinExistence type="inferred from homology"/>
<dbReference type="STRING" id="1835702.A0A1F5LQP3"/>
<evidence type="ECO:0000313" key="4">
    <source>
        <dbReference type="Proteomes" id="UP000177622"/>
    </source>
</evidence>
<feature type="compositionally biased region" description="Polar residues" evidence="2">
    <location>
        <begin position="40"/>
        <end position="54"/>
    </location>
</feature>
<dbReference type="RefSeq" id="XP_022490865.1">
    <property type="nucleotide sequence ID" value="XM_022629470.1"/>
</dbReference>
<dbReference type="InterPro" id="IPR007757">
    <property type="entry name" value="MT-A70-like"/>
</dbReference>
<sequence length="478" mass="53413">MSKVIESAILFQVENNTFLLDIPYSIALAQGETAPCKQSAPPTAESSSRTQTNKSQRKQLLSCPPAKEPFPSTEPKKPSARAKVLESSPISERRFHSELILPLVKDSLETIRAGVEHDRWCLTRAVPCEEVHEYRVPDHTPSRKRRKGNDSTSLQPGPDGHVIKLDEPPMILSSAAPNIFESLSELKVAKNPSSEAAIIQIGTSHETMSEYLVPPGSSFILCELPIFNGPDYHAAHENPIPGLSQRFNLILMDPPWPNRSVRRSGHYTTNHYSEMNMLTVGMRKILQTHSYRREDITQELVESQSGAQIQSQQSIAAIWITNAEKSRKAAYHAMSSAGFDVCEEWVWVKTTLSGQPISALDGLWRKPYEILVIGKQRPDFGISASSSRQTDDLTVVSEAVATRRVIAAVPDLHSRKPNLKSIFERVFFSSESSRESYTALEVFARNLTAGWWACGNEALKFNARECWVNDTTGNWFPE</sequence>
<feature type="region of interest" description="Disordered" evidence="2">
    <location>
        <begin position="136"/>
        <end position="162"/>
    </location>
</feature>
<evidence type="ECO:0000313" key="3">
    <source>
        <dbReference type="EMBL" id="OGE55436.1"/>
    </source>
</evidence>
<dbReference type="EMBL" id="LXJU01000004">
    <property type="protein sequence ID" value="OGE55436.1"/>
    <property type="molecule type" value="Genomic_DNA"/>
</dbReference>
<comment type="similarity">
    <text evidence="1">Belongs to the MT-A70-like family.</text>
</comment>
<organism evidence="3 4">
    <name type="scientific">Penicillium arizonense</name>
    <dbReference type="NCBI Taxonomy" id="1835702"/>
    <lineage>
        <taxon>Eukaryota</taxon>
        <taxon>Fungi</taxon>
        <taxon>Dikarya</taxon>
        <taxon>Ascomycota</taxon>
        <taxon>Pezizomycotina</taxon>
        <taxon>Eurotiomycetes</taxon>
        <taxon>Eurotiomycetidae</taxon>
        <taxon>Eurotiales</taxon>
        <taxon>Aspergillaceae</taxon>
        <taxon>Penicillium</taxon>
    </lineage>
</organism>
<dbReference type="Pfam" id="PF05063">
    <property type="entry name" value="MT-A70"/>
    <property type="match status" value="1"/>
</dbReference>
<feature type="region of interest" description="Disordered" evidence="2">
    <location>
        <begin position="35"/>
        <end position="88"/>
    </location>
</feature>
<name>A0A1F5LQP3_PENAI</name>
<comment type="caution">
    <text evidence="3">The sequence shown here is derived from an EMBL/GenBank/DDBJ whole genome shotgun (WGS) entry which is preliminary data.</text>
</comment>
<accession>A0A1F5LQP3</accession>
<gene>
    <name evidence="3" type="ORF">PENARI_c004G11667</name>
</gene>
<dbReference type="OrthoDB" id="61116at2759"/>
<evidence type="ECO:0000256" key="1">
    <source>
        <dbReference type="PROSITE-ProRule" id="PRU00489"/>
    </source>
</evidence>
<protein>
    <recommendedName>
        <fullName evidence="5">MT-A70 family</fullName>
    </recommendedName>
</protein>
<dbReference type="AlphaFoldDB" id="A0A1F5LQP3"/>
<dbReference type="GO" id="GO:0005634">
    <property type="term" value="C:nucleus"/>
    <property type="evidence" value="ECO:0007669"/>
    <property type="project" value="TreeGrafter"/>
</dbReference>
<dbReference type="PANTHER" id="PTHR12829:SF4">
    <property type="entry name" value="N(6)-ADENINE-SPECIFIC METHYLTRANSFERASE METTL4"/>
    <property type="match status" value="1"/>
</dbReference>
<dbReference type="PROSITE" id="PS51143">
    <property type="entry name" value="MT_A70"/>
    <property type="match status" value="1"/>
</dbReference>
<dbReference type="Proteomes" id="UP000177622">
    <property type="component" value="Unassembled WGS sequence"/>
</dbReference>
<evidence type="ECO:0008006" key="5">
    <source>
        <dbReference type="Google" id="ProtNLM"/>
    </source>
</evidence>
<dbReference type="GO" id="GO:0008168">
    <property type="term" value="F:methyltransferase activity"/>
    <property type="evidence" value="ECO:0007669"/>
    <property type="project" value="TreeGrafter"/>
</dbReference>
<reference evidence="3 4" key="1">
    <citation type="journal article" date="2016" name="Sci. Rep.">
        <title>Penicillium arizonense, a new, genome sequenced fungal species, reveals a high chemical diversity in secreted metabolites.</title>
        <authorList>
            <person name="Grijseels S."/>
            <person name="Nielsen J.C."/>
            <person name="Randelovic M."/>
            <person name="Nielsen J."/>
            <person name="Nielsen K.F."/>
            <person name="Workman M."/>
            <person name="Frisvad J.C."/>
        </authorList>
    </citation>
    <scope>NUCLEOTIDE SEQUENCE [LARGE SCALE GENOMIC DNA]</scope>
    <source>
        <strain evidence="3 4">CBS 141311</strain>
    </source>
</reference>
<dbReference type="PANTHER" id="PTHR12829">
    <property type="entry name" value="N6-ADENOSINE-METHYLTRANSFERASE"/>
    <property type="match status" value="1"/>
</dbReference>
<dbReference type="GeneID" id="34574204"/>